<proteinExistence type="predicted"/>
<dbReference type="RefSeq" id="WP_093824365.1">
    <property type="nucleotide sequence ID" value="NZ_JAVRES010000004.1"/>
</dbReference>
<reference evidence="2" key="1">
    <citation type="submission" date="2023-07" db="EMBL/GenBank/DDBJ databases">
        <title>30 novel species of actinomycetes from the DSMZ collection.</title>
        <authorList>
            <person name="Nouioui I."/>
        </authorList>
    </citation>
    <scope>NUCLEOTIDE SEQUENCE [LARGE SCALE GENOMIC DNA]</scope>
    <source>
        <strain evidence="2">DSM 41981</strain>
    </source>
</reference>
<organism evidence="1 2">
    <name type="scientific">Streptomyces doudnae</name>
    <dbReference type="NCBI Taxonomy" id="3075536"/>
    <lineage>
        <taxon>Bacteria</taxon>
        <taxon>Bacillati</taxon>
        <taxon>Actinomycetota</taxon>
        <taxon>Actinomycetes</taxon>
        <taxon>Kitasatosporales</taxon>
        <taxon>Streptomycetaceae</taxon>
        <taxon>Streptomyces</taxon>
    </lineage>
</organism>
<dbReference type="EMBL" id="JAVRES010000004">
    <property type="protein sequence ID" value="MDT0435628.1"/>
    <property type="molecule type" value="Genomic_DNA"/>
</dbReference>
<sequence>MRGLPGPVEALLRRAARRCEVHDRPSYPAISALEEELQVEPSACPPDFVHAWTNPALIECGHRWCRSR</sequence>
<accession>A0ABD5ELY1</accession>
<evidence type="ECO:0000313" key="1">
    <source>
        <dbReference type="EMBL" id="MDT0435628.1"/>
    </source>
</evidence>
<keyword evidence="2" id="KW-1185">Reference proteome</keyword>
<dbReference type="Proteomes" id="UP001183535">
    <property type="component" value="Unassembled WGS sequence"/>
</dbReference>
<comment type="caution">
    <text evidence="1">The sequence shown here is derived from an EMBL/GenBank/DDBJ whole genome shotgun (WGS) entry which is preliminary data.</text>
</comment>
<dbReference type="AlphaFoldDB" id="A0ABD5ELY1"/>
<protein>
    <submittedName>
        <fullName evidence="1">Uncharacterized protein</fullName>
    </submittedName>
</protein>
<name>A0ABD5ELY1_9ACTN</name>
<gene>
    <name evidence="1" type="ORF">RM877_13130</name>
</gene>
<evidence type="ECO:0000313" key="2">
    <source>
        <dbReference type="Proteomes" id="UP001183535"/>
    </source>
</evidence>